<reference evidence="2 3" key="1">
    <citation type="submission" date="2023-10" db="EMBL/GenBank/DDBJ databases">
        <title>Genomes of two closely related lineages of the louse Polyplax serrata with different host specificities.</title>
        <authorList>
            <person name="Martinu J."/>
            <person name="Tarabai H."/>
            <person name="Stefka J."/>
            <person name="Hypsa V."/>
        </authorList>
    </citation>
    <scope>NUCLEOTIDE SEQUENCE [LARGE SCALE GENOMIC DNA]</scope>
    <source>
        <strain evidence="2">HR10_N</strain>
    </source>
</reference>
<evidence type="ECO:0000313" key="3">
    <source>
        <dbReference type="Proteomes" id="UP001372834"/>
    </source>
</evidence>
<evidence type="ECO:0000256" key="1">
    <source>
        <dbReference type="SAM" id="MobiDB-lite"/>
    </source>
</evidence>
<organism evidence="2 3">
    <name type="scientific">Polyplax serrata</name>
    <name type="common">Common mouse louse</name>
    <dbReference type="NCBI Taxonomy" id="468196"/>
    <lineage>
        <taxon>Eukaryota</taxon>
        <taxon>Metazoa</taxon>
        <taxon>Ecdysozoa</taxon>
        <taxon>Arthropoda</taxon>
        <taxon>Hexapoda</taxon>
        <taxon>Insecta</taxon>
        <taxon>Pterygota</taxon>
        <taxon>Neoptera</taxon>
        <taxon>Paraneoptera</taxon>
        <taxon>Psocodea</taxon>
        <taxon>Troctomorpha</taxon>
        <taxon>Phthiraptera</taxon>
        <taxon>Anoplura</taxon>
        <taxon>Polyplacidae</taxon>
        <taxon>Polyplax</taxon>
    </lineage>
</organism>
<protein>
    <submittedName>
        <fullName evidence="2">Uncharacterized protein</fullName>
    </submittedName>
</protein>
<accession>A0AAN8SA80</accession>
<dbReference type="Proteomes" id="UP001372834">
    <property type="component" value="Unassembled WGS sequence"/>
</dbReference>
<gene>
    <name evidence="2" type="ORF">RUM43_007649</name>
</gene>
<dbReference type="EMBL" id="JAWJWE010000003">
    <property type="protein sequence ID" value="KAK6639376.1"/>
    <property type="molecule type" value="Genomic_DNA"/>
</dbReference>
<dbReference type="AlphaFoldDB" id="A0AAN8SA80"/>
<feature type="compositionally biased region" description="Polar residues" evidence="1">
    <location>
        <begin position="44"/>
        <end position="53"/>
    </location>
</feature>
<name>A0AAN8SA80_POLSC</name>
<proteinExistence type="predicted"/>
<evidence type="ECO:0000313" key="2">
    <source>
        <dbReference type="EMBL" id="KAK6639376.1"/>
    </source>
</evidence>
<sequence>MNIVTFATHLRLQEQKNATVEIVQKDFKEIKNVDAKDREDSRTKQQTPGRQDNPNIVFFCETFDTSVKGIIEKERKNSKIYKYPVKCDKKQTLKTLEDRKSKSNTPWIVASITIIKE</sequence>
<feature type="compositionally biased region" description="Basic and acidic residues" evidence="1">
    <location>
        <begin position="33"/>
        <end position="43"/>
    </location>
</feature>
<comment type="caution">
    <text evidence="2">The sequence shown here is derived from an EMBL/GenBank/DDBJ whole genome shotgun (WGS) entry which is preliminary data.</text>
</comment>
<feature type="region of interest" description="Disordered" evidence="1">
    <location>
        <begin position="33"/>
        <end position="53"/>
    </location>
</feature>